<dbReference type="EMBL" id="JXJN01021280">
    <property type="status" value="NOT_ANNOTATED_CDS"/>
    <property type="molecule type" value="Genomic_DNA"/>
</dbReference>
<feature type="region of interest" description="Disordered" evidence="1">
    <location>
        <begin position="117"/>
        <end position="147"/>
    </location>
</feature>
<dbReference type="VEuPathDB" id="VectorBase:GPPI041721"/>
<dbReference type="EnsemblMetazoa" id="GPPI041721-RA">
    <property type="protein sequence ID" value="GPPI041721-PA"/>
    <property type="gene ID" value="GPPI041721"/>
</dbReference>
<evidence type="ECO:0000313" key="3">
    <source>
        <dbReference type="Proteomes" id="UP000092460"/>
    </source>
</evidence>
<proteinExistence type="predicted"/>
<dbReference type="AlphaFoldDB" id="A0A1B0BVG5"/>
<evidence type="ECO:0000256" key="1">
    <source>
        <dbReference type="SAM" id="MobiDB-lite"/>
    </source>
</evidence>
<accession>A0A1B0BVG5</accession>
<name>A0A1B0BVG5_9MUSC</name>
<sequence length="164" mass="18798">MTPPPQATDIPEHGNGQSSFMPIYYEQAHPLPTGDDVETVDFQEEISERRPISADTIDRHVQILVEFLEEIRTILNVNYERLTSTHKSTADKYFQELRGRILAVTNRRGIEIPLKHCTHSATTNPPTNGTPGCPTSEHKPASPPCHWRWFTRNTREKKNTRRKA</sequence>
<feature type="compositionally biased region" description="Low complexity" evidence="1">
    <location>
        <begin position="122"/>
        <end position="135"/>
    </location>
</feature>
<dbReference type="Proteomes" id="UP000092460">
    <property type="component" value="Unassembled WGS sequence"/>
</dbReference>
<organism evidence="2 3">
    <name type="scientific">Glossina palpalis gambiensis</name>
    <dbReference type="NCBI Taxonomy" id="67801"/>
    <lineage>
        <taxon>Eukaryota</taxon>
        <taxon>Metazoa</taxon>
        <taxon>Ecdysozoa</taxon>
        <taxon>Arthropoda</taxon>
        <taxon>Hexapoda</taxon>
        <taxon>Insecta</taxon>
        <taxon>Pterygota</taxon>
        <taxon>Neoptera</taxon>
        <taxon>Endopterygota</taxon>
        <taxon>Diptera</taxon>
        <taxon>Brachycera</taxon>
        <taxon>Muscomorpha</taxon>
        <taxon>Hippoboscoidea</taxon>
        <taxon>Glossinidae</taxon>
        <taxon>Glossina</taxon>
    </lineage>
</organism>
<keyword evidence="3" id="KW-1185">Reference proteome</keyword>
<reference evidence="3" key="1">
    <citation type="submission" date="2015-01" db="EMBL/GenBank/DDBJ databases">
        <authorList>
            <person name="Aksoy S."/>
            <person name="Warren W."/>
            <person name="Wilson R.K."/>
        </authorList>
    </citation>
    <scope>NUCLEOTIDE SEQUENCE [LARGE SCALE GENOMIC DNA]</scope>
    <source>
        <strain evidence="3">IAEA</strain>
    </source>
</reference>
<protein>
    <submittedName>
        <fullName evidence="2">Uncharacterized protein</fullName>
    </submittedName>
</protein>
<reference evidence="2" key="2">
    <citation type="submission" date="2020-05" db="UniProtKB">
        <authorList>
            <consortium name="EnsemblMetazoa"/>
        </authorList>
    </citation>
    <scope>IDENTIFICATION</scope>
    <source>
        <strain evidence="2">IAEA</strain>
    </source>
</reference>
<evidence type="ECO:0000313" key="2">
    <source>
        <dbReference type="EnsemblMetazoa" id="GPPI041721-PA"/>
    </source>
</evidence>